<feature type="compositionally biased region" description="Polar residues" evidence="1">
    <location>
        <begin position="1"/>
        <end position="10"/>
    </location>
</feature>
<name>A0A5P8JWX2_9ACTN</name>
<evidence type="ECO:0000313" key="2">
    <source>
        <dbReference type="EMBL" id="QFQ94909.1"/>
    </source>
</evidence>
<protein>
    <submittedName>
        <fullName evidence="2">Uncharacterized protein</fullName>
    </submittedName>
</protein>
<proteinExistence type="predicted"/>
<dbReference type="EMBL" id="CP045096">
    <property type="protein sequence ID" value="QFQ94909.1"/>
    <property type="molecule type" value="Genomic_DNA"/>
</dbReference>
<keyword evidence="3" id="KW-1185">Reference proteome</keyword>
<accession>A0A5P8JWX2</accession>
<dbReference type="Proteomes" id="UP000327294">
    <property type="component" value="Chromosome"/>
</dbReference>
<dbReference type="AlphaFoldDB" id="A0A5P8JWX2"/>
<gene>
    <name evidence="2" type="ORF">F9278_00360</name>
</gene>
<sequence length="114" mass="12936">MRRTASSRIVITSHGAGHHDAPRSNSLLLLDTRPQLRNKGDDSRPDLEPNGAVDERRQNLVHSNYPGNRNPFIDHPEWVQAIRWAVRPAVRFQPARRAAPDVLRASARRSPRPL</sequence>
<feature type="compositionally biased region" description="Basic and acidic residues" evidence="1">
    <location>
        <begin position="38"/>
        <end position="58"/>
    </location>
</feature>
<dbReference type="KEGG" id="sphv:F9278_00360"/>
<feature type="region of interest" description="Disordered" evidence="1">
    <location>
        <begin position="95"/>
        <end position="114"/>
    </location>
</feature>
<organism evidence="2 3">
    <name type="scientific">Streptomyces phaeolivaceus</name>
    <dbReference type="NCBI Taxonomy" id="2653200"/>
    <lineage>
        <taxon>Bacteria</taxon>
        <taxon>Bacillati</taxon>
        <taxon>Actinomycetota</taxon>
        <taxon>Actinomycetes</taxon>
        <taxon>Kitasatosporales</taxon>
        <taxon>Streptomycetaceae</taxon>
        <taxon>Streptomyces</taxon>
    </lineage>
</organism>
<feature type="region of interest" description="Disordered" evidence="1">
    <location>
        <begin position="1"/>
        <end position="71"/>
    </location>
</feature>
<evidence type="ECO:0000256" key="1">
    <source>
        <dbReference type="SAM" id="MobiDB-lite"/>
    </source>
</evidence>
<dbReference type="RefSeq" id="WP_152166444.1">
    <property type="nucleotide sequence ID" value="NZ_CP045096.1"/>
</dbReference>
<evidence type="ECO:0000313" key="3">
    <source>
        <dbReference type="Proteomes" id="UP000327294"/>
    </source>
</evidence>
<reference evidence="2 3" key="1">
    <citation type="submission" date="2019-10" db="EMBL/GenBank/DDBJ databases">
        <title>Streptomyces sp. strain GY16 isolated from leaves of Broussonetia papyrifera.</title>
        <authorList>
            <person name="Mo P."/>
        </authorList>
    </citation>
    <scope>NUCLEOTIDE SEQUENCE [LARGE SCALE GENOMIC DNA]</scope>
    <source>
        <strain evidence="2 3">GY16</strain>
    </source>
</reference>